<keyword evidence="3" id="KW-1185">Reference proteome</keyword>
<dbReference type="eggNOG" id="COG4976">
    <property type="taxonomic scope" value="Bacteria"/>
</dbReference>
<dbReference type="CDD" id="cd02440">
    <property type="entry name" value="AdoMet_MTases"/>
    <property type="match status" value="1"/>
</dbReference>
<dbReference type="PANTHER" id="PTHR42912:SF93">
    <property type="entry name" value="N6-ADENOSINE-METHYLTRANSFERASE TMT1A"/>
    <property type="match status" value="1"/>
</dbReference>
<sequence length="209" mass="22810">MAEQDTPSLEWTGMDEQALDRHYADWAARYDADLREGAGYRVPEVAVELLAARCPATDATILDAGAGTGIVGEFLHGEGYRAVHGLDMSPAMLAQAEAKGVYASLRQATLGEPLDLATDRFDAVVAVGLFGPTHAPAHAFDELIRVTRPGGHIVFTMRTDEVQPNNAFGLRVADSTRWRLVDQRGPFIGFARGRADLRFWAWAFEVPGR</sequence>
<dbReference type="Gene3D" id="3.40.50.150">
    <property type="entry name" value="Vaccinia Virus protein VP39"/>
    <property type="match status" value="1"/>
</dbReference>
<evidence type="ECO:0000313" key="2">
    <source>
        <dbReference type="EMBL" id="EDM81006.1"/>
    </source>
</evidence>
<organism evidence="2 3">
    <name type="scientific">Plesiocystis pacifica SIR-1</name>
    <dbReference type="NCBI Taxonomy" id="391625"/>
    <lineage>
        <taxon>Bacteria</taxon>
        <taxon>Pseudomonadati</taxon>
        <taxon>Myxococcota</taxon>
        <taxon>Polyangia</taxon>
        <taxon>Nannocystales</taxon>
        <taxon>Nannocystaceae</taxon>
        <taxon>Plesiocystis</taxon>
    </lineage>
</organism>
<protein>
    <recommendedName>
        <fullName evidence="1">Methyltransferase type 11 domain-containing protein</fullName>
    </recommendedName>
</protein>
<dbReference type="Pfam" id="PF08241">
    <property type="entry name" value="Methyltransf_11"/>
    <property type="match status" value="1"/>
</dbReference>
<proteinExistence type="predicted"/>
<feature type="domain" description="Methyltransferase type 11" evidence="1">
    <location>
        <begin position="62"/>
        <end position="155"/>
    </location>
</feature>
<accession>A6FZC2</accession>
<comment type="caution">
    <text evidence="2">The sequence shown here is derived from an EMBL/GenBank/DDBJ whole genome shotgun (WGS) entry which is preliminary data.</text>
</comment>
<evidence type="ECO:0000313" key="3">
    <source>
        <dbReference type="Proteomes" id="UP000005801"/>
    </source>
</evidence>
<dbReference type="Proteomes" id="UP000005801">
    <property type="component" value="Unassembled WGS sequence"/>
</dbReference>
<dbReference type="AlphaFoldDB" id="A6FZC2"/>
<name>A6FZC2_9BACT</name>
<dbReference type="GO" id="GO:0008757">
    <property type="term" value="F:S-adenosylmethionine-dependent methyltransferase activity"/>
    <property type="evidence" value="ECO:0007669"/>
    <property type="project" value="InterPro"/>
</dbReference>
<dbReference type="SUPFAM" id="SSF53335">
    <property type="entry name" value="S-adenosyl-L-methionine-dependent methyltransferases"/>
    <property type="match status" value="1"/>
</dbReference>
<reference evidence="2 3" key="1">
    <citation type="submission" date="2007-06" db="EMBL/GenBank/DDBJ databases">
        <authorList>
            <person name="Shimkets L."/>
            <person name="Ferriera S."/>
            <person name="Johnson J."/>
            <person name="Kravitz S."/>
            <person name="Beeson K."/>
            <person name="Sutton G."/>
            <person name="Rogers Y.-H."/>
            <person name="Friedman R."/>
            <person name="Frazier M."/>
            <person name="Venter J.C."/>
        </authorList>
    </citation>
    <scope>NUCLEOTIDE SEQUENCE [LARGE SCALE GENOMIC DNA]</scope>
    <source>
        <strain evidence="2 3">SIR-1</strain>
    </source>
</reference>
<evidence type="ECO:0000259" key="1">
    <source>
        <dbReference type="Pfam" id="PF08241"/>
    </source>
</evidence>
<dbReference type="InterPro" id="IPR050508">
    <property type="entry name" value="Methyltransf_Superfamily"/>
</dbReference>
<dbReference type="EMBL" id="ABCS01000006">
    <property type="protein sequence ID" value="EDM81006.1"/>
    <property type="molecule type" value="Genomic_DNA"/>
</dbReference>
<dbReference type="InterPro" id="IPR013216">
    <property type="entry name" value="Methyltransf_11"/>
</dbReference>
<gene>
    <name evidence="2" type="ORF">PPSIR1_25541</name>
</gene>
<dbReference type="STRING" id="391625.PPSIR1_25541"/>
<dbReference type="PANTHER" id="PTHR42912">
    <property type="entry name" value="METHYLTRANSFERASE"/>
    <property type="match status" value="1"/>
</dbReference>
<dbReference type="InterPro" id="IPR029063">
    <property type="entry name" value="SAM-dependent_MTases_sf"/>
</dbReference>